<protein>
    <submittedName>
        <fullName evidence="1">Uncharacterized protein</fullName>
    </submittedName>
</protein>
<evidence type="ECO:0000313" key="2">
    <source>
        <dbReference type="Proteomes" id="UP000014974"/>
    </source>
</evidence>
<dbReference type="EMBL" id="ATNM01000074">
    <property type="protein sequence ID" value="EPR69073.1"/>
    <property type="molecule type" value="Genomic_DNA"/>
</dbReference>
<organism evidence="1 2">
    <name type="scientific">Cyclobacterium qasimii M12-11B</name>
    <dbReference type="NCBI Taxonomy" id="641524"/>
    <lineage>
        <taxon>Bacteria</taxon>
        <taxon>Pseudomonadati</taxon>
        <taxon>Bacteroidota</taxon>
        <taxon>Cytophagia</taxon>
        <taxon>Cytophagales</taxon>
        <taxon>Cyclobacteriaceae</taxon>
        <taxon>Cyclobacterium</taxon>
    </lineage>
</organism>
<gene>
    <name evidence="1" type="ORF">ADICYQ_1845</name>
</gene>
<comment type="caution">
    <text evidence="1">The sequence shown here is derived from an EMBL/GenBank/DDBJ whole genome shotgun (WGS) entry which is preliminary data.</text>
</comment>
<sequence>MRWENPKQNFIANPKNPTVTLGFPKATAFQYFQYKKNMNLAFKMLN</sequence>
<evidence type="ECO:0000313" key="1">
    <source>
        <dbReference type="EMBL" id="EPR69073.1"/>
    </source>
</evidence>
<accession>S7WYQ8</accession>
<proteinExistence type="predicted"/>
<reference evidence="1 2" key="1">
    <citation type="journal article" date="2013" name="Genome Announc.">
        <title>Draft Genome Sequence of Cyclobacterium qasimii Strain M12-11BT, Isolated from Arctic Marine Sediment.</title>
        <authorList>
            <person name="Shivaji S."/>
            <person name="Ara S."/>
            <person name="Singh A."/>
            <person name="Kumar Pinnaka A."/>
        </authorList>
    </citation>
    <scope>NUCLEOTIDE SEQUENCE [LARGE SCALE GENOMIC DNA]</scope>
    <source>
        <strain evidence="1 2">M12-11B</strain>
    </source>
</reference>
<name>S7WYQ8_9BACT</name>
<dbReference type="Proteomes" id="UP000014974">
    <property type="component" value="Unassembled WGS sequence"/>
</dbReference>
<dbReference type="AlphaFoldDB" id="S7WYQ8"/>